<gene>
    <name evidence="2" type="ORF">NM961_07715</name>
</gene>
<dbReference type="Gene3D" id="2.40.350.10">
    <property type="entry name" value="SO1590-like"/>
    <property type="match status" value="1"/>
</dbReference>
<feature type="compositionally biased region" description="Polar residues" evidence="1">
    <location>
        <begin position="9"/>
        <end position="22"/>
    </location>
</feature>
<dbReference type="SUPFAM" id="SSF159238">
    <property type="entry name" value="SO1590-like"/>
    <property type="match status" value="1"/>
</dbReference>
<protein>
    <submittedName>
        <fullName evidence="2">DUF3224 domain-containing protein</fullName>
    </submittedName>
</protein>
<organism evidence="2 3">
    <name type="scientific">Tahibacter harae</name>
    <dbReference type="NCBI Taxonomy" id="2963937"/>
    <lineage>
        <taxon>Bacteria</taxon>
        <taxon>Pseudomonadati</taxon>
        <taxon>Pseudomonadota</taxon>
        <taxon>Gammaproteobacteria</taxon>
        <taxon>Lysobacterales</taxon>
        <taxon>Rhodanobacteraceae</taxon>
        <taxon>Tahibacter</taxon>
    </lineage>
</organism>
<dbReference type="InterPro" id="IPR021607">
    <property type="entry name" value="DUF3224"/>
</dbReference>
<dbReference type="Pfam" id="PF11528">
    <property type="entry name" value="DUF3224"/>
    <property type="match status" value="1"/>
</dbReference>
<proteinExistence type="predicted"/>
<dbReference type="Proteomes" id="UP001165498">
    <property type="component" value="Unassembled WGS sequence"/>
</dbReference>
<comment type="caution">
    <text evidence="2">The sequence shown here is derived from an EMBL/GenBank/DDBJ whole genome shotgun (WGS) entry which is preliminary data.</text>
</comment>
<keyword evidence="3" id="KW-1185">Reference proteome</keyword>
<name>A0ABT1QQM8_9GAMM</name>
<evidence type="ECO:0000313" key="3">
    <source>
        <dbReference type="Proteomes" id="UP001165498"/>
    </source>
</evidence>
<evidence type="ECO:0000256" key="1">
    <source>
        <dbReference type="SAM" id="MobiDB-lite"/>
    </source>
</evidence>
<accession>A0ABT1QQM8</accession>
<dbReference type="RefSeq" id="WP_255913435.1">
    <property type="nucleotide sequence ID" value="NZ_JANFQO010000005.1"/>
</dbReference>
<reference evidence="2" key="1">
    <citation type="submission" date="2022-07" db="EMBL/GenBank/DDBJ databases">
        <title>Tahibacter sp., a new gammaproteobacterium isolated from the silt sample collected at pig farm.</title>
        <authorList>
            <person name="Chen H."/>
        </authorList>
    </citation>
    <scope>NUCLEOTIDE SEQUENCE</scope>
    <source>
        <strain evidence="2">P2K</strain>
    </source>
</reference>
<evidence type="ECO:0000313" key="2">
    <source>
        <dbReference type="EMBL" id="MCQ4164595.1"/>
    </source>
</evidence>
<feature type="region of interest" description="Disordered" evidence="1">
    <location>
        <begin position="1"/>
        <end position="24"/>
    </location>
</feature>
<sequence length="139" mass="14213">MHAHATGSFDVTLSPQPSTTGQPLLGRLHIDKTYSGDLSATGIGEMLSAGTQTKGSAAYVAIEQVTGSLGGRSGSFVLRHVGSMNRGVPELLVSVVPDSGTGELEGLAGTLTIHVSDGKHAYAFDYTLPEHAAVPPAAE</sequence>
<dbReference type="EMBL" id="JANFQO010000005">
    <property type="protein sequence ID" value="MCQ4164595.1"/>
    <property type="molecule type" value="Genomic_DNA"/>
</dbReference>
<dbReference type="InterPro" id="IPR023159">
    <property type="entry name" value="SO1590-like_sf"/>
</dbReference>